<feature type="compositionally biased region" description="Low complexity" evidence="1">
    <location>
        <begin position="179"/>
        <end position="191"/>
    </location>
</feature>
<feature type="compositionally biased region" description="Basic and acidic residues" evidence="1">
    <location>
        <begin position="192"/>
        <end position="206"/>
    </location>
</feature>
<feature type="compositionally biased region" description="Basic residues" evidence="1">
    <location>
        <begin position="22"/>
        <end position="34"/>
    </location>
</feature>
<feature type="compositionally biased region" description="Polar residues" evidence="1">
    <location>
        <begin position="39"/>
        <end position="54"/>
    </location>
</feature>
<gene>
    <name evidence="2" type="ORF">H0H81_007324</name>
</gene>
<accession>A0A9P7FXL4</accession>
<feature type="region of interest" description="Disordered" evidence="1">
    <location>
        <begin position="157"/>
        <end position="209"/>
    </location>
</feature>
<organism evidence="2 3">
    <name type="scientific">Sphagnurus paluster</name>
    <dbReference type="NCBI Taxonomy" id="117069"/>
    <lineage>
        <taxon>Eukaryota</taxon>
        <taxon>Fungi</taxon>
        <taxon>Dikarya</taxon>
        <taxon>Basidiomycota</taxon>
        <taxon>Agaricomycotina</taxon>
        <taxon>Agaricomycetes</taxon>
        <taxon>Agaricomycetidae</taxon>
        <taxon>Agaricales</taxon>
        <taxon>Tricholomatineae</taxon>
        <taxon>Lyophyllaceae</taxon>
        <taxon>Sphagnurus</taxon>
    </lineage>
</organism>
<reference evidence="2" key="2">
    <citation type="submission" date="2021-10" db="EMBL/GenBank/DDBJ databases">
        <title>Phylogenomics reveals ancestral predisposition of the termite-cultivated fungus Termitomyces towards a domesticated lifestyle.</title>
        <authorList>
            <person name="Auxier B."/>
            <person name="Grum-Grzhimaylo A."/>
            <person name="Cardenas M.E."/>
            <person name="Lodge J.D."/>
            <person name="Laessoe T."/>
            <person name="Pedersen O."/>
            <person name="Smith M.E."/>
            <person name="Kuyper T.W."/>
            <person name="Franco-Molano E.A."/>
            <person name="Baroni T.J."/>
            <person name="Aanen D.K."/>
        </authorList>
    </citation>
    <scope>NUCLEOTIDE SEQUENCE</scope>
    <source>
        <strain evidence="2">D49</strain>
    </source>
</reference>
<evidence type="ECO:0000313" key="3">
    <source>
        <dbReference type="Proteomes" id="UP000717328"/>
    </source>
</evidence>
<evidence type="ECO:0000256" key="1">
    <source>
        <dbReference type="SAM" id="MobiDB-lite"/>
    </source>
</evidence>
<reference evidence="2" key="1">
    <citation type="submission" date="2021-02" db="EMBL/GenBank/DDBJ databases">
        <authorList>
            <person name="Nieuwenhuis M."/>
            <person name="Van De Peppel L.J.J."/>
        </authorList>
    </citation>
    <scope>NUCLEOTIDE SEQUENCE</scope>
    <source>
        <strain evidence="2">D49</strain>
    </source>
</reference>
<keyword evidence="3" id="KW-1185">Reference proteome</keyword>
<feature type="region of interest" description="Disordered" evidence="1">
    <location>
        <begin position="1"/>
        <end position="54"/>
    </location>
</feature>
<sequence>MIIHPPSPHLSPSLPIPTPSNRRFHNRANSRRRNTASTPSNDLSDYNQGQETSASTPQLIEHAWNMQGHRPPASPFLHDELHFPPNVARDTFGFHSYSSEAPWLYEWLPNEEPPPHTRSMYWIIPLPDEDESFYTPVQGESNSLPAAMEQLDLLPGMSTNLEPVDPAPSDDPIVPAGPSPSTTPSLPLRSRSILEHPPSRNKEQHGEAVSITEHSSLDDDVILHSSVTKGLPVSVSEPQEKGLPDIPFVQDSKYNESPWGPVSWGASGAGRGWIHDAERRRTVAWPSGVVHRHAERGDDRT</sequence>
<dbReference type="EMBL" id="JABCKI010005733">
    <property type="protein sequence ID" value="KAG5639066.1"/>
    <property type="molecule type" value="Genomic_DNA"/>
</dbReference>
<feature type="compositionally biased region" description="Pro residues" evidence="1">
    <location>
        <begin position="1"/>
        <end position="18"/>
    </location>
</feature>
<protein>
    <submittedName>
        <fullName evidence="2">Uncharacterized protein</fullName>
    </submittedName>
</protein>
<comment type="caution">
    <text evidence="2">The sequence shown here is derived from an EMBL/GenBank/DDBJ whole genome shotgun (WGS) entry which is preliminary data.</text>
</comment>
<dbReference type="Proteomes" id="UP000717328">
    <property type="component" value="Unassembled WGS sequence"/>
</dbReference>
<evidence type="ECO:0000313" key="2">
    <source>
        <dbReference type="EMBL" id="KAG5639066.1"/>
    </source>
</evidence>
<name>A0A9P7FXL4_9AGAR</name>
<proteinExistence type="predicted"/>
<dbReference type="AlphaFoldDB" id="A0A9P7FXL4"/>